<comment type="similarity">
    <text evidence="1">Belongs to the POA1 family.</text>
</comment>
<dbReference type="RefSeq" id="XP_003683930.1">
    <property type="nucleotide sequence ID" value="XM_003683882.1"/>
</dbReference>
<evidence type="ECO:0000259" key="5">
    <source>
        <dbReference type="PROSITE" id="PS51154"/>
    </source>
</evidence>
<gene>
    <name evidence="6" type="primary">TPHA0A04210</name>
    <name evidence="6" type="ordered locus">TPHA_0A04210</name>
</gene>
<dbReference type="SMART" id="SM00506">
    <property type="entry name" value="A1pp"/>
    <property type="match status" value="1"/>
</dbReference>
<reference evidence="6 7" key="1">
    <citation type="journal article" date="2011" name="Proc. Natl. Acad. Sci. U.S.A.">
        <title>Evolutionary erosion of yeast sex chromosomes by mating-type switching accidents.</title>
        <authorList>
            <person name="Gordon J.L."/>
            <person name="Armisen D."/>
            <person name="Proux-Wera E."/>
            <person name="Oheigeartaigh S.S."/>
            <person name="Byrne K.P."/>
            <person name="Wolfe K.H."/>
        </authorList>
    </citation>
    <scope>NUCLEOTIDE SEQUENCE [LARGE SCALE GENOMIC DNA]</scope>
    <source>
        <strain evidence="7">ATCC 24235 / CBS 4417 / NBRC 1672 / NRRL Y-8282 / UCD 70-5</strain>
    </source>
</reference>
<dbReference type="Proteomes" id="UP000005666">
    <property type="component" value="Chromosome 1"/>
</dbReference>
<feature type="domain" description="Macro" evidence="5">
    <location>
        <begin position="1"/>
        <end position="178"/>
    </location>
</feature>
<accession>G8BNL8</accession>
<dbReference type="InterPro" id="IPR043472">
    <property type="entry name" value="Macro_dom-like"/>
</dbReference>
<dbReference type="EMBL" id="HE612856">
    <property type="protein sequence ID" value="CCE61496.1"/>
    <property type="molecule type" value="Genomic_DNA"/>
</dbReference>
<evidence type="ECO:0000256" key="3">
    <source>
        <dbReference type="ARBA" id="ARBA00019744"/>
    </source>
</evidence>
<dbReference type="OMA" id="CQGSWGK"/>
<dbReference type="GO" id="GO:0016791">
    <property type="term" value="F:phosphatase activity"/>
    <property type="evidence" value="ECO:0007669"/>
    <property type="project" value="EnsemblFungi"/>
</dbReference>
<dbReference type="GO" id="GO:0047407">
    <property type="term" value="F:ADP-ribosyl-[dinitrogen reductase] hydrolase activity"/>
    <property type="evidence" value="ECO:0007669"/>
    <property type="project" value="EnsemblFungi"/>
</dbReference>
<dbReference type="Pfam" id="PF01661">
    <property type="entry name" value="Macro"/>
    <property type="match status" value="1"/>
</dbReference>
<dbReference type="HOGENOM" id="CLU_054419_1_2_1"/>
<dbReference type="GO" id="GO:0140291">
    <property type="term" value="P:peptidyl-glutamate ADP-deribosylation"/>
    <property type="evidence" value="ECO:0007669"/>
    <property type="project" value="TreeGrafter"/>
</dbReference>
<organism evidence="6 7">
    <name type="scientific">Tetrapisispora phaffii (strain ATCC 24235 / CBS 4417 / NBRC 1672 / NRRL Y-8282 / UCD 70-5)</name>
    <name type="common">Yeast</name>
    <name type="synonym">Fabospora phaffii</name>
    <dbReference type="NCBI Taxonomy" id="1071381"/>
    <lineage>
        <taxon>Eukaryota</taxon>
        <taxon>Fungi</taxon>
        <taxon>Dikarya</taxon>
        <taxon>Ascomycota</taxon>
        <taxon>Saccharomycotina</taxon>
        <taxon>Saccharomycetes</taxon>
        <taxon>Saccharomycetales</taxon>
        <taxon>Saccharomycetaceae</taxon>
        <taxon>Tetrapisispora</taxon>
    </lineage>
</organism>
<dbReference type="InterPro" id="IPR002589">
    <property type="entry name" value="Macro_dom"/>
</dbReference>
<dbReference type="Gene3D" id="3.40.220.10">
    <property type="entry name" value="Leucine Aminopeptidase, subunit E, domain 1"/>
    <property type="match status" value="1"/>
</dbReference>
<dbReference type="STRING" id="1071381.G8BNL8"/>
<dbReference type="OrthoDB" id="2155246at2759"/>
<evidence type="ECO:0000313" key="6">
    <source>
        <dbReference type="EMBL" id="CCE61496.1"/>
    </source>
</evidence>
<dbReference type="PROSITE" id="PS51154">
    <property type="entry name" value="MACRO"/>
    <property type="match status" value="1"/>
</dbReference>
<dbReference type="AlphaFoldDB" id="G8BNL8"/>
<protein>
    <recommendedName>
        <fullName evidence="3">ADP-ribose 1''-phosphate phosphatase</fullName>
        <ecNumber evidence="2">3.1.3.84</ecNumber>
    </recommendedName>
</protein>
<dbReference type="PANTHER" id="PTHR12521">
    <property type="entry name" value="PROTEIN C6ORF130"/>
    <property type="match status" value="1"/>
</dbReference>
<evidence type="ECO:0000256" key="4">
    <source>
        <dbReference type="ARBA" id="ARBA00034427"/>
    </source>
</evidence>
<dbReference type="GeneID" id="11532574"/>
<dbReference type="PANTHER" id="PTHR12521:SF0">
    <property type="entry name" value="ADP-RIBOSE GLYCOHYDROLASE OARD1"/>
    <property type="match status" value="1"/>
</dbReference>
<name>G8BNL8_TETPH</name>
<dbReference type="SUPFAM" id="SSF52949">
    <property type="entry name" value="Macro domain-like"/>
    <property type="match status" value="1"/>
</dbReference>
<proteinExistence type="inferred from homology"/>
<dbReference type="eggNOG" id="ENOG502S60W">
    <property type="taxonomic scope" value="Eukaryota"/>
</dbReference>
<comment type="catalytic activity">
    <reaction evidence="4">
        <text>ADP-alpha-D-ribose 1''-phosphate + H2O = ADP-D-ribose + phosphate</text>
        <dbReference type="Rhea" id="RHEA:25029"/>
        <dbReference type="ChEBI" id="CHEBI:15377"/>
        <dbReference type="ChEBI" id="CHEBI:43474"/>
        <dbReference type="ChEBI" id="CHEBI:57967"/>
        <dbReference type="ChEBI" id="CHEBI:58753"/>
        <dbReference type="EC" id="3.1.3.84"/>
    </reaction>
</comment>
<dbReference type="KEGG" id="tpf:TPHA_0A04210"/>
<dbReference type="InterPro" id="IPR050892">
    <property type="entry name" value="ADP-ribose_metab_enzymes"/>
</dbReference>
<evidence type="ECO:0000256" key="2">
    <source>
        <dbReference type="ARBA" id="ARBA00012983"/>
    </source>
</evidence>
<evidence type="ECO:0000256" key="1">
    <source>
        <dbReference type="ARBA" id="ARBA00006575"/>
    </source>
</evidence>
<evidence type="ECO:0000313" key="7">
    <source>
        <dbReference type="Proteomes" id="UP000005666"/>
    </source>
</evidence>
<dbReference type="EC" id="3.1.3.84" evidence="2"/>
<sequence>MNNIRYYKGNILNAVKHPRIIIQSCNCNGSWGGGIAYQLATHYPRAEDMYVRICSQYNNALLGKCVLIPSYEDENQLIACLFTSSFGGASHDTSSDILKYTKLALLQLNKMIRTDDLLIDKEISSTIETMTDDIRKPLSKYSLEMPKINSGIFGVPWEKSEAILKEFEAELEFVVYEL</sequence>
<keyword evidence="7" id="KW-1185">Reference proteome</keyword>